<comment type="caution">
    <text evidence="1">The sequence shown here is derived from an EMBL/GenBank/DDBJ whole genome shotgun (WGS) entry which is preliminary data.</text>
</comment>
<accession>A0A939G4V3</accession>
<sequence>MTIYNMYDEVATLMAGLDIDKLMSLKATPAMQQRFEQLANQAKQAQISSKDKDELDHYIVLERLIRLAKLRATA</sequence>
<evidence type="ECO:0000313" key="1">
    <source>
        <dbReference type="EMBL" id="MBO0930659.1"/>
    </source>
</evidence>
<name>A0A939G4V3_9BACT</name>
<keyword evidence="2" id="KW-1185">Reference proteome</keyword>
<organism evidence="1 2">
    <name type="scientific">Fibrella aquatilis</name>
    <dbReference type="NCBI Taxonomy" id="2817059"/>
    <lineage>
        <taxon>Bacteria</taxon>
        <taxon>Pseudomonadati</taxon>
        <taxon>Bacteroidota</taxon>
        <taxon>Cytophagia</taxon>
        <taxon>Cytophagales</taxon>
        <taxon>Spirosomataceae</taxon>
        <taxon>Fibrella</taxon>
    </lineage>
</organism>
<evidence type="ECO:0000313" key="2">
    <source>
        <dbReference type="Proteomes" id="UP000664795"/>
    </source>
</evidence>
<proteinExistence type="predicted"/>
<protein>
    <submittedName>
        <fullName evidence="1">Uncharacterized protein</fullName>
    </submittedName>
</protein>
<reference evidence="1 2" key="1">
    <citation type="submission" date="2021-03" db="EMBL/GenBank/DDBJ databases">
        <title>Fibrella sp. HMF5036 genome sequencing and assembly.</title>
        <authorList>
            <person name="Kang H."/>
            <person name="Kim H."/>
            <person name="Bae S."/>
            <person name="Joh K."/>
        </authorList>
    </citation>
    <scope>NUCLEOTIDE SEQUENCE [LARGE SCALE GENOMIC DNA]</scope>
    <source>
        <strain evidence="1 2">HMF5036</strain>
    </source>
</reference>
<dbReference type="AlphaFoldDB" id="A0A939G4V3"/>
<dbReference type="Proteomes" id="UP000664795">
    <property type="component" value="Unassembled WGS sequence"/>
</dbReference>
<dbReference type="EMBL" id="JAFMYU010000004">
    <property type="protein sequence ID" value="MBO0930659.1"/>
    <property type="molecule type" value="Genomic_DNA"/>
</dbReference>
<gene>
    <name evidence="1" type="ORF">J2I48_06620</name>
</gene>
<dbReference type="RefSeq" id="WP_207334624.1">
    <property type="nucleotide sequence ID" value="NZ_JAFMYU010000004.1"/>
</dbReference>